<evidence type="ECO:0000313" key="2">
    <source>
        <dbReference type="EMBL" id="PWT26307.1"/>
    </source>
</evidence>
<feature type="transmembrane region" description="Helical" evidence="1">
    <location>
        <begin position="270"/>
        <end position="292"/>
    </location>
</feature>
<keyword evidence="1" id="KW-0812">Transmembrane</keyword>
<feature type="transmembrane region" description="Helical" evidence="1">
    <location>
        <begin position="399"/>
        <end position="419"/>
    </location>
</feature>
<feature type="transmembrane region" description="Helical" evidence="1">
    <location>
        <begin position="213"/>
        <end position="238"/>
    </location>
</feature>
<feature type="transmembrane region" description="Helical" evidence="1">
    <location>
        <begin position="139"/>
        <end position="159"/>
    </location>
</feature>
<dbReference type="RefSeq" id="WP_110072170.1">
    <property type="nucleotide sequence ID" value="NZ_CM009896.1"/>
</dbReference>
<feature type="transmembrane region" description="Helical" evidence="1">
    <location>
        <begin position="336"/>
        <end position="356"/>
    </location>
</feature>
<feature type="transmembrane region" description="Helical" evidence="1">
    <location>
        <begin position="68"/>
        <end position="89"/>
    </location>
</feature>
<keyword evidence="3" id="KW-1185">Reference proteome</keyword>
<protein>
    <recommendedName>
        <fullName evidence="4">Glycosyltransferase RgtA/B/C/D-like domain-containing protein</fullName>
    </recommendedName>
</protein>
<feature type="transmembrane region" description="Helical" evidence="1">
    <location>
        <begin position="96"/>
        <end position="119"/>
    </location>
</feature>
<organism evidence="2 3">
    <name type="scientific">Butyrivibrio fibrisolvens</name>
    <dbReference type="NCBI Taxonomy" id="831"/>
    <lineage>
        <taxon>Bacteria</taxon>
        <taxon>Bacillati</taxon>
        <taxon>Bacillota</taxon>
        <taxon>Clostridia</taxon>
        <taxon>Lachnospirales</taxon>
        <taxon>Lachnospiraceae</taxon>
        <taxon>Butyrivibrio</taxon>
    </lineage>
</organism>
<evidence type="ECO:0008006" key="4">
    <source>
        <dbReference type="Google" id="ProtNLM"/>
    </source>
</evidence>
<proteinExistence type="predicted"/>
<name>A0A317FYJ4_BUTFI</name>
<accession>A0A317FYJ4</accession>
<keyword evidence="1" id="KW-0472">Membrane</keyword>
<reference evidence="2 3" key="1">
    <citation type="submission" date="2017-09" db="EMBL/GenBank/DDBJ databases">
        <title>High-quality draft genome sequence of Butyrivibrio fibrisolvens INBov1, isolated from cow rumen.</title>
        <authorList>
            <person name="Rodriguez Hernaez J."/>
            <person name="Rivarola M."/>
            <person name="Paniego N."/>
            <person name="Cravero S."/>
            <person name="Ceron Cucchi M."/>
            <person name="Martinez M.C."/>
        </authorList>
    </citation>
    <scope>NUCLEOTIDE SEQUENCE [LARGE SCALE GENOMIC DNA]</scope>
    <source>
        <strain evidence="2 3">INBov1</strain>
    </source>
</reference>
<evidence type="ECO:0000256" key="1">
    <source>
        <dbReference type="SAM" id="Phobius"/>
    </source>
</evidence>
<feature type="transmembrane region" description="Helical" evidence="1">
    <location>
        <begin position="377"/>
        <end position="393"/>
    </location>
</feature>
<feature type="transmembrane region" description="Helical" evidence="1">
    <location>
        <begin position="20"/>
        <end position="38"/>
    </location>
</feature>
<keyword evidence="1" id="KW-1133">Transmembrane helix</keyword>
<dbReference type="AlphaFoldDB" id="A0A317FYJ4"/>
<gene>
    <name evidence="2" type="ORF">CPT75_03810</name>
</gene>
<evidence type="ECO:0000313" key="3">
    <source>
        <dbReference type="Proteomes" id="UP000245488"/>
    </source>
</evidence>
<comment type="caution">
    <text evidence="2">The sequence shown here is derived from an EMBL/GenBank/DDBJ whole genome shotgun (WGS) entry which is preliminary data.</text>
</comment>
<feature type="transmembrane region" description="Helical" evidence="1">
    <location>
        <begin position="431"/>
        <end position="453"/>
    </location>
</feature>
<sequence>MKNDRLRDKVYSKLKKFQPISEQFLFPILLLIFPFVSIDQGLDISDTLYSLGNYEFYELMDTNWKLSIIIPSAFGHLLTFLPGAGTVLGMKIYTTLVISAMALLVYYGLKTVIPGWMLFTGEWIAESVCWCPSAILYNYMTYFFMTFGILFLLSAIMTAEGAKQKRRLFLAGVLLGINVAVRLPNVLEAGFILVLWFADFLEKKKLRDSVRSTIVCIGGYVTGAGVCICGTVLAYGLASYGAMINWLFGIANDSQSTHGTSYTLRTTIEAYGHTFNVMIIMIPCIVAGVILFKLRFKKVWMIRLAKILYIIGIFVLVRYYFAEGVFTTNYYYYDSMFQAAMMFIILSGVMDVLDIISGIMDRLGYVSFMPGTNGERIFAMVSILIILITPLGSDNYTFPLVNNLILVAPITLTQLRRVIRRSRGGAVHFPWHAMALMVVVVLLIQGTLFKYGFSFIDGMDGTRRDIRMSSEIPKAAGIETTTDNAVELIKLYNVLKDNGLLEYKLLQFGNAPGMSYLFDMEPAIYTTWPMLASNRIEDFDHALMNMTDYPVIVTDADIDGVGYGVSDKLDILMDYIASNDYNIIFEDEKYVVYAIS</sequence>
<dbReference type="Proteomes" id="UP000245488">
    <property type="component" value="Chromosome"/>
</dbReference>
<dbReference type="EMBL" id="NXNG01000001">
    <property type="protein sequence ID" value="PWT26307.1"/>
    <property type="molecule type" value="Genomic_DNA"/>
</dbReference>
<feature type="transmembrane region" description="Helical" evidence="1">
    <location>
        <begin position="304"/>
        <end position="321"/>
    </location>
</feature>